<dbReference type="InterPro" id="IPR015421">
    <property type="entry name" value="PyrdxlP-dep_Trfase_major"/>
</dbReference>
<dbReference type="Gene3D" id="3.40.640.10">
    <property type="entry name" value="Type I PLP-dependent aspartate aminotransferase-like (Major domain)"/>
    <property type="match status" value="1"/>
</dbReference>
<dbReference type="Pfam" id="PF00202">
    <property type="entry name" value="Aminotran_3"/>
    <property type="match status" value="1"/>
</dbReference>
<feature type="transmembrane region" description="Helical" evidence="7">
    <location>
        <begin position="879"/>
        <end position="900"/>
    </location>
</feature>
<evidence type="ECO:0000256" key="1">
    <source>
        <dbReference type="ARBA" id="ARBA00001933"/>
    </source>
</evidence>
<comment type="subcellular location">
    <subcellularLocation>
        <location evidence="2">Membrane</location>
        <topology evidence="2">Multi-pass membrane protein</topology>
    </subcellularLocation>
</comment>
<dbReference type="InterPro" id="IPR015424">
    <property type="entry name" value="PyrdxlP-dep_Trfase"/>
</dbReference>
<evidence type="ECO:0000256" key="6">
    <source>
        <dbReference type="ARBA" id="ARBA00023136"/>
    </source>
</evidence>
<reference evidence="8" key="1">
    <citation type="submission" date="2019-04" db="EMBL/GenBank/DDBJ databases">
        <title>Friends and foes A comparative genomics study of 23 Aspergillus species from section Flavi.</title>
        <authorList>
            <consortium name="DOE Joint Genome Institute"/>
            <person name="Kjaerbolling I."/>
            <person name="Vesth T."/>
            <person name="Frisvad J.C."/>
            <person name="Nybo J.L."/>
            <person name="Theobald S."/>
            <person name="Kildgaard S."/>
            <person name="Isbrandt T."/>
            <person name="Kuo A."/>
            <person name="Sato A."/>
            <person name="Lyhne E.K."/>
            <person name="Kogle M.E."/>
            <person name="Wiebenga A."/>
            <person name="Kun R.S."/>
            <person name="Lubbers R.J."/>
            <person name="Makela M.R."/>
            <person name="Barry K."/>
            <person name="Chovatia M."/>
            <person name="Clum A."/>
            <person name="Daum C."/>
            <person name="Haridas S."/>
            <person name="He G."/>
            <person name="LaButti K."/>
            <person name="Lipzen A."/>
            <person name="Mondo S."/>
            <person name="Riley R."/>
            <person name="Salamov A."/>
            <person name="Simmons B.A."/>
            <person name="Magnuson J.K."/>
            <person name="Henrissat B."/>
            <person name="Mortensen U.H."/>
            <person name="Larsen T.O."/>
            <person name="Devries R.P."/>
            <person name="Grigoriev I.V."/>
            <person name="Machida M."/>
            <person name="Baker S.E."/>
            <person name="Andersen M.R."/>
        </authorList>
    </citation>
    <scope>NUCLEOTIDE SEQUENCE [LARGE SCALE GENOMIC DNA]</scope>
    <source>
        <strain evidence="8">CBS 121.62</strain>
    </source>
</reference>
<evidence type="ECO:0000256" key="2">
    <source>
        <dbReference type="ARBA" id="ARBA00004141"/>
    </source>
</evidence>
<keyword evidence="6 7" id="KW-0472">Membrane</keyword>
<feature type="transmembrane region" description="Helical" evidence="7">
    <location>
        <begin position="475"/>
        <end position="496"/>
    </location>
</feature>
<feature type="transmembrane region" description="Helical" evidence="7">
    <location>
        <begin position="707"/>
        <end position="730"/>
    </location>
</feature>
<dbReference type="GO" id="GO:0030170">
    <property type="term" value="F:pyridoxal phosphate binding"/>
    <property type="evidence" value="ECO:0007669"/>
    <property type="project" value="InterPro"/>
</dbReference>
<feature type="transmembrane region" description="Helical" evidence="7">
    <location>
        <begin position="502"/>
        <end position="523"/>
    </location>
</feature>
<dbReference type="VEuPathDB" id="FungiDB:F9C07_2286602"/>
<accession>A0A5N6H271</accession>
<evidence type="ECO:0000313" key="8">
    <source>
        <dbReference type="EMBL" id="KAB8248335.1"/>
    </source>
</evidence>
<feature type="transmembrane region" description="Helical" evidence="7">
    <location>
        <begin position="664"/>
        <end position="687"/>
    </location>
</feature>
<gene>
    <name evidence="8" type="ORF">BDV35DRAFT_403524</name>
</gene>
<comment type="cofactor">
    <cofactor evidence="1">
        <name>pyridoxal 5'-phosphate</name>
        <dbReference type="ChEBI" id="CHEBI:597326"/>
    </cofactor>
</comment>
<feature type="transmembrane region" description="Helical" evidence="7">
    <location>
        <begin position="560"/>
        <end position="582"/>
    </location>
</feature>
<proteinExistence type="predicted"/>
<dbReference type="GO" id="GO:0008483">
    <property type="term" value="F:transaminase activity"/>
    <property type="evidence" value="ECO:0007669"/>
    <property type="project" value="InterPro"/>
</dbReference>
<dbReference type="VEuPathDB" id="FungiDB:AFLA_010285"/>
<keyword evidence="8" id="KW-0808">Transferase</keyword>
<feature type="transmembrane region" description="Helical" evidence="7">
    <location>
        <begin position="535"/>
        <end position="554"/>
    </location>
</feature>
<keyword evidence="5 7" id="KW-1133">Transmembrane helix</keyword>
<feature type="transmembrane region" description="Helical" evidence="7">
    <location>
        <begin position="783"/>
        <end position="804"/>
    </location>
</feature>
<dbReference type="GO" id="GO:0022857">
    <property type="term" value="F:transmembrane transporter activity"/>
    <property type="evidence" value="ECO:0007669"/>
    <property type="project" value="InterPro"/>
</dbReference>
<dbReference type="Proteomes" id="UP000325434">
    <property type="component" value="Unassembled WGS sequence"/>
</dbReference>
<dbReference type="GO" id="GO:0016020">
    <property type="term" value="C:membrane"/>
    <property type="evidence" value="ECO:0007669"/>
    <property type="project" value="UniProtKB-SubCell"/>
</dbReference>
<keyword evidence="3 7" id="KW-0812">Transmembrane</keyword>
<protein>
    <submittedName>
        <fullName evidence="8">Pyridoxal phosphate-dependent transferase</fullName>
    </submittedName>
</protein>
<feature type="transmembrane region" description="Helical" evidence="7">
    <location>
        <begin position="619"/>
        <end position="643"/>
    </location>
</feature>
<dbReference type="InterPro" id="IPR005814">
    <property type="entry name" value="Aminotrans_3"/>
</dbReference>
<feature type="transmembrane region" description="Helical" evidence="7">
    <location>
        <begin position="594"/>
        <end position="613"/>
    </location>
</feature>
<evidence type="ECO:0000256" key="3">
    <source>
        <dbReference type="ARBA" id="ARBA00022692"/>
    </source>
</evidence>
<evidence type="ECO:0000256" key="4">
    <source>
        <dbReference type="ARBA" id="ARBA00022898"/>
    </source>
</evidence>
<dbReference type="VEuPathDB" id="FungiDB:F9C07_2286600"/>
<dbReference type="InterPro" id="IPR015422">
    <property type="entry name" value="PyrdxlP-dep_Trfase_small"/>
</dbReference>
<evidence type="ECO:0000256" key="5">
    <source>
        <dbReference type="ARBA" id="ARBA00022989"/>
    </source>
</evidence>
<dbReference type="Gene3D" id="3.90.1150.10">
    <property type="entry name" value="Aspartate Aminotransferase, domain 1"/>
    <property type="match status" value="1"/>
</dbReference>
<dbReference type="Gene3D" id="1.20.1740.10">
    <property type="entry name" value="Amino acid/polyamine transporter I"/>
    <property type="match status" value="1"/>
</dbReference>
<feature type="transmembrane region" description="Helical" evidence="7">
    <location>
        <begin position="810"/>
        <end position="832"/>
    </location>
</feature>
<dbReference type="Pfam" id="PF13520">
    <property type="entry name" value="AA_permease_2"/>
    <property type="match status" value="2"/>
</dbReference>
<keyword evidence="4" id="KW-0663">Pyridoxal phosphate</keyword>
<dbReference type="AlphaFoldDB" id="A0A5N6H271"/>
<dbReference type="PANTHER" id="PTHR43713:SF3">
    <property type="entry name" value="GLUTAMATE-1-SEMIALDEHYDE 2,1-AMINOMUTASE 1, CHLOROPLASTIC-RELATED"/>
    <property type="match status" value="1"/>
</dbReference>
<feature type="transmembrane region" description="Helical" evidence="7">
    <location>
        <begin position="844"/>
        <end position="864"/>
    </location>
</feature>
<dbReference type="SUPFAM" id="SSF53383">
    <property type="entry name" value="PLP-dependent transferases"/>
    <property type="match status" value="1"/>
</dbReference>
<sequence>MSSGKYLYRTGDLTLKNEETGEVSNLKAGGLLWIPKGAKMSIIKSRGANPKSKAAFDRARNALPAGNTRSVLWSEPFPLTLQSGNGAHVTSVDGQEYLDFVSDFTAGLYGHSHPVIKQAVKDALATGFSLGGVVEKEAQLGEILQTRFKSIERVRFCNSGTEANTFALATAKAFTGRNKILVFDGGYHGGTISFHGTTSNPMNLPHEFVVGAFNDIERTQSLVDDTLAAILIEPMQMAGGVRPASIEFLRFLRESATKVGAVLIFDEVVTSRLHYHGLQGAREVYPDMTTLGKYLGGGFPFGAFGGRADIMEQFNPIAHGRSVLHHSGTFNNNIFTMTAAVAAAELVTEQSLAELNKLGDDLRATGNSIVQQAGLKDIVFVGYGSTVGMGFLGDRGQVLREVFYFTLVKQGILMGRRGFLCLNLAHTKEHIDRFLDVVKPLEPVSTYGTVVENGTIEELGYVAVYRRVFRSLGNMCMVVALTTPLSAILVTAFYQISYGGYWGLSWGWIIPNVILIPEVLAIAELASSMPVNGSFYWWAGALAPPGWSHAISFVTGWLNVFTMFASTASFAYAVASSLSYAVTIAAPSMAWTNAQIMCLSLAVIVVWSGVMTLKLERIASVYIAMAILVLIQTLVFIFGLPISHKVQNRPFASARTVFGEYTNFSDWGLGVSVPYSWFCTLWVNSAWMVPVYVAEETHDASREIPKSLWYTFSVTAVIGMVICLVSAFCINDIEAAAADERHVFEDSLKGVHANPLYQIAAFARDGGFPWHERVAYVHPRLNLPIYSLAILGIGTFLVLIIALSPAASSIIYSLSVVTSLVTFIVPIFFRIFAGDRWVPGPWNLGRWSIPIHIAAVVTQVYLIIMECFPTARAWTVETFNYNFALTLGAMLISCGLYCSVGRRNFKGLDHEALEAWRRHHAAYAE</sequence>
<name>A0A5N6H271_ASPFL</name>
<dbReference type="InterPro" id="IPR002293">
    <property type="entry name" value="AA/rel_permease1"/>
</dbReference>
<dbReference type="EMBL" id="ML734580">
    <property type="protein sequence ID" value="KAB8248335.1"/>
    <property type="molecule type" value="Genomic_DNA"/>
</dbReference>
<dbReference type="PANTHER" id="PTHR43713">
    <property type="entry name" value="GLUTAMATE-1-SEMIALDEHYDE 2,1-AMINOMUTASE"/>
    <property type="match status" value="1"/>
</dbReference>
<organism evidence="8">
    <name type="scientific">Aspergillus flavus</name>
    <dbReference type="NCBI Taxonomy" id="5059"/>
    <lineage>
        <taxon>Eukaryota</taxon>
        <taxon>Fungi</taxon>
        <taxon>Dikarya</taxon>
        <taxon>Ascomycota</taxon>
        <taxon>Pezizomycotina</taxon>
        <taxon>Eurotiomycetes</taxon>
        <taxon>Eurotiomycetidae</taxon>
        <taxon>Eurotiales</taxon>
        <taxon>Aspergillaceae</taxon>
        <taxon>Aspergillus</taxon>
        <taxon>Aspergillus subgen. Circumdati</taxon>
    </lineage>
</organism>
<evidence type="ECO:0000256" key="7">
    <source>
        <dbReference type="SAM" id="Phobius"/>
    </source>
</evidence>